<accession>A0A1F8DXL0</accession>
<dbReference type="AlphaFoldDB" id="A0A1F8DXL0"/>
<dbReference type="InterPro" id="IPR035985">
    <property type="entry name" value="Ubiquitin-activating_enz"/>
</dbReference>
<organism evidence="2 3">
    <name type="scientific">Candidatus Wolfebacteria bacterium RIFOXYB1_FULL_54_12</name>
    <dbReference type="NCBI Taxonomy" id="1802559"/>
    <lineage>
        <taxon>Bacteria</taxon>
        <taxon>Candidatus Wolfeibacteriota</taxon>
    </lineage>
</organism>
<evidence type="ECO:0000313" key="3">
    <source>
        <dbReference type="Proteomes" id="UP000176422"/>
    </source>
</evidence>
<dbReference type="STRING" id="1802559.A2372_01330"/>
<dbReference type="GO" id="GO:0061503">
    <property type="term" value="F:tRNA threonylcarbamoyladenosine dehydratase"/>
    <property type="evidence" value="ECO:0007669"/>
    <property type="project" value="TreeGrafter"/>
</dbReference>
<dbReference type="CDD" id="cd01483">
    <property type="entry name" value="E1_enzyme_family"/>
    <property type="match status" value="1"/>
</dbReference>
<dbReference type="Pfam" id="PF00899">
    <property type="entry name" value="ThiF"/>
    <property type="match status" value="1"/>
</dbReference>
<comment type="caution">
    <text evidence="2">The sequence shown here is derived from an EMBL/GenBank/DDBJ whole genome shotgun (WGS) entry which is preliminary data.</text>
</comment>
<evidence type="ECO:0000313" key="2">
    <source>
        <dbReference type="EMBL" id="OGM92809.1"/>
    </source>
</evidence>
<evidence type="ECO:0000259" key="1">
    <source>
        <dbReference type="Pfam" id="PF00899"/>
    </source>
</evidence>
<protein>
    <recommendedName>
        <fullName evidence="1">THIF-type NAD/FAD binding fold domain-containing protein</fullName>
    </recommendedName>
</protein>
<dbReference type="Gene3D" id="3.40.50.720">
    <property type="entry name" value="NAD(P)-binding Rossmann-like Domain"/>
    <property type="match status" value="1"/>
</dbReference>
<dbReference type="EMBL" id="MGIT01000003">
    <property type="protein sequence ID" value="OGM92809.1"/>
    <property type="molecule type" value="Genomic_DNA"/>
</dbReference>
<name>A0A1F8DXL0_9BACT</name>
<dbReference type="InterPro" id="IPR045886">
    <property type="entry name" value="ThiF/MoeB/HesA"/>
</dbReference>
<dbReference type="Proteomes" id="UP000176422">
    <property type="component" value="Unassembled WGS sequence"/>
</dbReference>
<dbReference type="SUPFAM" id="SSF69572">
    <property type="entry name" value="Activating enzymes of the ubiquitin-like proteins"/>
    <property type="match status" value="1"/>
</dbReference>
<dbReference type="PANTHER" id="PTHR43267">
    <property type="entry name" value="TRNA THREONYLCARBAMOYLADENOSINE DEHYDRATASE"/>
    <property type="match status" value="1"/>
</dbReference>
<dbReference type="GO" id="GO:0008641">
    <property type="term" value="F:ubiquitin-like modifier activating enzyme activity"/>
    <property type="evidence" value="ECO:0007669"/>
    <property type="project" value="InterPro"/>
</dbReference>
<dbReference type="PANTHER" id="PTHR43267:SF3">
    <property type="entry name" value="THIF PROTEIN"/>
    <property type="match status" value="1"/>
</dbReference>
<sequence>MDTQIKPIQRNKATESLEDFKKKFEIIETIDAYDALLDELFQVRNPKYKFIPEHTEDCAVFKKEYLAGKTMEEDGEWFYFPYTKNLIHYLPDAVHQELRTARNKNLITKEEQEKFYNYTVAIAGLSVGSHPALTIAMMGGAKTIKIADADVVSGPNLNRLRYDCSALNKNKAHLVASHILQLNPYGSVEVYDKGVSPENMDEFLDGADVVIEEVDFLPMKIMLREAAKKKGLPLIMATDNGDGVIVDIERYDLDPELQLFNGAAGDISMETLKTMVPTDMPKLATQIAGPYMVVPRMHQSILEVGKTLYSWPQLGDAATMCGPVIAYIVRRLALGEKVLSGKFDVSLDAIFDPDYHTGEARAKREADIKEVHKAIGFE</sequence>
<proteinExistence type="predicted"/>
<dbReference type="GO" id="GO:0061504">
    <property type="term" value="P:cyclic threonylcarbamoyladenosine biosynthetic process"/>
    <property type="evidence" value="ECO:0007669"/>
    <property type="project" value="TreeGrafter"/>
</dbReference>
<dbReference type="InterPro" id="IPR000594">
    <property type="entry name" value="ThiF_NAD_FAD-bd"/>
</dbReference>
<reference evidence="2 3" key="1">
    <citation type="journal article" date="2016" name="Nat. Commun.">
        <title>Thousands of microbial genomes shed light on interconnected biogeochemical processes in an aquifer system.</title>
        <authorList>
            <person name="Anantharaman K."/>
            <person name="Brown C.T."/>
            <person name="Hug L.A."/>
            <person name="Sharon I."/>
            <person name="Castelle C.J."/>
            <person name="Probst A.J."/>
            <person name="Thomas B.C."/>
            <person name="Singh A."/>
            <person name="Wilkins M.J."/>
            <person name="Karaoz U."/>
            <person name="Brodie E.L."/>
            <person name="Williams K.H."/>
            <person name="Hubbard S.S."/>
            <person name="Banfield J.F."/>
        </authorList>
    </citation>
    <scope>NUCLEOTIDE SEQUENCE [LARGE SCALE GENOMIC DNA]</scope>
</reference>
<gene>
    <name evidence="2" type="ORF">A2372_01330</name>
</gene>
<feature type="domain" description="THIF-type NAD/FAD binding fold" evidence="1">
    <location>
        <begin position="103"/>
        <end position="238"/>
    </location>
</feature>